<evidence type="ECO:0000256" key="1">
    <source>
        <dbReference type="ARBA" id="ARBA00000085"/>
    </source>
</evidence>
<dbReference type="InterPro" id="IPR036890">
    <property type="entry name" value="HATPase_C_sf"/>
</dbReference>
<keyword evidence="10" id="KW-1133">Transmembrane helix</keyword>
<dbReference type="GO" id="GO:0005524">
    <property type="term" value="F:ATP binding"/>
    <property type="evidence" value="ECO:0007669"/>
    <property type="project" value="UniProtKB-KW"/>
</dbReference>
<dbReference type="Pfam" id="PF02518">
    <property type="entry name" value="HATPase_c"/>
    <property type="match status" value="1"/>
</dbReference>
<dbReference type="PANTHER" id="PTHR24421:SF10">
    <property type="entry name" value="NITRATE_NITRITE SENSOR PROTEIN NARQ"/>
    <property type="match status" value="1"/>
</dbReference>
<keyword evidence="4" id="KW-0808">Transferase</keyword>
<dbReference type="Pfam" id="PF07730">
    <property type="entry name" value="HisKA_3"/>
    <property type="match status" value="1"/>
</dbReference>
<keyword evidence="13" id="KW-1185">Reference proteome</keyword>
<keyword evidence="5" id="KW-0547">Nucleotide-binding</keyword>
<keyword evidence="8" id="KW-0902">Two-component regulatory system</keyword>
<feature type="transmembrane region" description="Helical" evidence="10">
    <location>
        <begin position="40"/>
        <end position="59"/>
    </location>
</feature>
<comment type="caution">
    <text evidence="12">The sequence shown here is derived from an EMBL/GenBank/DDBJ whole genome shotgun (WGS) entry which is preliminary data.</text>
</comment>
<sequence length="427" mass="43799">MVPRAQKEDRVSSAASGERELALPPARSRIAEWFASRPRIGDVAVILACAVPAGVALIIESRELGSLGWACVFGVAVTLWWRRSHPLAVLLIAVGIASLNPVYAHSLAGPSSEMVFGVFALATRARLRTTLIGAALAAVVVLGVSAAAVAIGIREALPAAIIQPFGVAALAAGVAVRTAKGRRAAIEQVIALREERAAAAERARITAEMHDVVAHSVTVMVALAGGAAAGWEKHPERARAALTQLGEVGAGALEEMQQILRMLRDGDPVLDGAIEASGHNVASLGELIEVFQSVGLPVTLAIEGEVPADPGLRTTVYRIVQESLTNALRHARNVTFVEVRVSPTADDVTVRVTDNGRGGAGLGAGPGPGLGSVPCSVPGSGVGLSAMRERARAFGGELSAGPLPAAAGGASAGWQTRVTLPRSGVTR</sequence>
<feature type="domain" description="Histidine kinase/HSP90-like ATPase" evidence="11">
    <location>
        <begin position="311"/>
        <end position="424"/>
    </location>
</feature>
<evidence type="ECO:0000256" key="10">
    <source>
        <dbReference type="SAM" id="Phobius"/>
    </source>
</evidence>
<keyword evidence="6 12" id="KW-0418">Kinase</keyword>
<dbReference type="GO" id="GO:0016020">
    <property type="term" value="C:membrane"/>
    <property type="evidence" value="ECO:0007669"/>
    <property type="project" value="InterPro"/>
</dbReference>
<reference evidence="12 13" key="1">
    <citation type="submission" date="2019-06" db="EMBL/GenBank/DDBJ databases">
        <title>Sequencing the genomes of 1000 actinobacteria strains.</title>
        <authorList>
            <person name="Klenk H.-P."/>
        </authorList>
    </citation>
    <scope>NUCLEOTIDE SEQUENCE [LARGE SCALE GENOMIC DNA]</scope>
    <source>
        <strain evidence="12 13">DSM 8803</strain>
    </source>
</reference>
<evidence type="ECO:0000256" key="5">
    <source>
        <dbReference type="ARBA" id="ARBA00022741"/>
    </source>
</evidence>
<feature type="region of interest" description="Disordered" evidence="9">
    <location>
        <begin position="405"/>
        <end position="427"/>
    </location>
</feature>
<evidence type="ECO:0000256" key="3">
    <source>
        <dbReference type="ARBA" id="ARBA00022553"/>
    </source>
</evidence>
<dbReference type="SMART" id="SM00387">
    <property type="entry name" value="HATPase_c"/>
    <property type="match status" value="1"/>
</dbReference>
<dbReference type="EC" id="2.7.13.3" evidence="2"/>
<dbReference type="GO" id="GO:0046983">
    <property type="term" value="F:protein dimerization activity"/>
    <property type="evidence" value="ECO:0007669"/>
    <property type="project" value="InterPro"/>
</dbReference>
<keyword evidence="7" id="KW-0067">ATP-binding</keyword>
<feature type="transmembrane region" description="Helical" evidence="10">
    <location>
        <begin position="157"/>
        <end position="176"/>
    </location>
</feature>
<dbReference type="AlphaFoldDB" id="A0A542Y600"/>
<dbReference type="CDD" id="cd16917">
    <property type="entry name" value="HATPase_UhpB-NarQ-NarX-like"/>
    <property type="match status" value="1"/>
</dbReference>
<dbReference type="InterPro" id="IPR003594">
    <property type="entry name" value="HATPase_dom"/>
</dbReference>
<evidence type="ECO:0000256" key="8">
    <source>
        <dbReference type="ARBA" id="ARBA00023012"/>
    </source>
</evidence>
<evidence type="ECO:0000256" key="4">
    <source>
        <dbReference type="ARBA" id="ARBA00022679"/>
    </source>
</evidence>
<organism evidence="12 13">
    <name type="scientific">Leucobacter komagatae</name>
    <dbReference type="NCBI Taxonomy" id="55969"/>
    <lineage>
        <taxon>Bacteria</taxon>
        <taxon>Bacillati</taxon>
        <taxon>Actinomycetota</taxon>
        <taxon>Actinomycetes</taxon>
        <taxon>Micrococcales</taxon>
        <taxon>Microbacteriaceae</taxon>
        <taxon>Leucobacter</taxon>
    </lineage>
</organism>
<evidence type="ECO:0000313" key="13">
    <source>
        <dbReference type="Proteomes" id="UP000319094"/>
    </source>
</evidence>
<evidence type="ECO:0000256" key="2">
    <source>
        <dbReference type="ARBA" id="ARBA00012438"/>
    </source>
</evidence>
<dbReference type="SUPFAM" id="SSF55874">
    <property type="entry name" value="ATPase domain of HSP90 chaperone/DNA topoisomerase II/histidine kinase"/>
    <property type="match status" value="1"/>
</dbReference>
<keyword evidence="3" id="KW-0597">Phosphoprotein</keyword>
<evidence type="ECO:0000256" key="6">
    <source>
        <dbReference type="ARBA" id="ARBA00022777"/>
    </source>
</evidence>
<dbReference type="Proteomes" id="UP000319094">
    <property type="component" value="Unassembled WGS sequence"/>
</dbReference>
<feature type="transmembrane region" description="Helical" evidence="10">
    <location>
        <begin position="129"/>
        <end position="151"/>
    </location>
</feature>
<feature type="transmembrane region" description="Helical" evidence="10">
    <location>
        <begin position="87"/>
        <end position="108"/>
    </location>
</feature>
<keyword evidence="10" id="KW-0472">Membrane</keyword>
<dbReference type="PANTHER" id="PTHR24421">
    <property type="entry name" value="NITRATE/NITRITE SENSOR PROTEIN NARX-RELATED"/>
    <property type="match status" value="1"/>
</dbReference>
<dbReference type="EMBL" id="VFON01000001">
    <property type="protein sequence ID" value="TQL43522.1"/>
    <property type="molecule type" value="Genomic_DNA"/>
</dbReference>
<evidence type="ECO:0000259" key="11">
    <source>
        <dbReference type="SMART" id="SM00387"/>
    </source>
</evidence>
<dbReference type="Gene3D" id="1.20.5.1930">
    <property type="match status" value="1"/>
</dbReference>
<evidence type="ECO:0000256" key="7">
    <source>
        <dbReference type="ARBA" id="ARBA00022840"/>
    </source>
</evidence>
<dbReference type="GO" id="GO:0000155">
    <property type="term" value="F:phosphorelay sensor kinase activity"/>
    <property type="evidence" value="ECO:0007669"/>
    <property type="project" value="InterPro"/>
</dbReference>
<dbReference type="InterPro" id="IPR011712">
    <property type="entry name" value="Sig_transdc_His_kin_sub3_dim/P"/>
</dbReference>
<gene>
    <name evidence="12" type="ORF">FB468_1544</name>
</gene>
<dbReference type="OrthoDB" id="227596at2"/>
<proteinExistence type="predicted"/>
<evidence type="ECO:0000313" key="12">
    <source>
        <dbReference type="EMBL" id="TQL43522.1"/>
    </source>
</evidence>
<keyword evidence="10" id="KW-0812">Transmembrane</keyword>
<dbReference type="Gene3D" id="3.30.565.10">
    <property type="entry name" value="Histidine kinase-like ATPase, C-terminal domain"/>
    <property type="match status" value="1"/>
</dbReference>
<comment type="catalytic activity">
    <reaction evidence="1">
        <text>ATP + protein L-histidine = ADP + protein N-phospho-L-histidine.</text>
        <dbReference type="EC" id="2.7.13.3"/>
    </reaction>
</comment>
<name>A0A542Y600_9MICO</name>
<protein>
    <recommendedName>
        <fullName evidence="2">histidine kinase</fullName>
        <ecNumber evidence="2">2.7.13.3</ecNumber>
    </recommendedName>
</protein>
<dbReference type="InterPro" id="IPR050482">
    <property type="entry name" value="Sensor_HK_TwoCompSys"/>
</dbReference>
<evidence type="ECO:0000256" key="9">
    <source>
        <dbReference type="SAM" id="MobiDB-lite"/>
    </source>
</evidence>
<accession>A0A542Y600</accession>